<dbReference type="KEGG" id="bok:DM82_5980"/>
<keyword evidence="3" id="KW-1185">Reference proteome</keyword>
<reference evidence="2 3" key="1">
    <citation type="submission" date="2014-06" db="EMBL/GenBank/DDBJ databases">
        <authorList>
            <person name="Bishop-Lilly K.A."/>
            <person name="Broomall S.M."/>
            <person name="Chain P.S."/>
            <person name="Chertkov O."/>
            <person name="Coyne S.R."/>
            <person name="Daligault H.E."/>
            <person name="Davenport K.W."/>
            <person name="Erkkila T."/>
            <person name="Frey K.G."/>
            <person name="Gibbons H.S."/>
            <person name="Gu W."/>
            <person name="Jaissle J."/>
            <person name="Johnson S.L."/>
            <person name="Koroleva G.I."/>
            <person name="Ladner J.T."/>
            <person name="Lo C.-C."/>
            <person name="Minogue T.D."/>
            <person name="Munk C."/>
            <person name="Palacios G.F."/>
            <person name="Redden C.L."/>
            <person name="Rosenzweig C.N."/>
            <person name="Scholz M.B."/>
            <person name="Teshima H."/>
            <person name="Xu Y."/>
        </authorList>
    </citation>
    <scope>NUCLEOTIDE SEQUENCE [LARGE SCALE GENOMIC DNA]</scope>
    <source>
        <strain evidence="2 3">EO147</strain>
    </source>
</reference>
<keyword evidence="1" id="KW-0812">Transmembrane</keyword>
<keyword evidence="1" id="KW-0472">Membrane</keyword>
<evidence type="ECO:0008006" key="4">
    <source>
        <dbReference type="Google" id="ProtNLM"/>
    </source>
</evidence>
<sequence>MGTEGKPYNVDFGARSIRSSAPTYQATRGGGIRVIFRRGHRRESIMKRIGAFFIATWSAAAILYLGRHSVPMIAMSGVVALASFDLFRP</sequence>
<name>A0AAI8BB40_9BURK</name>
<gene>
    <name evidence="2" type="ORF">DM82_5980</name>
</gene>
<keyword evidence="1" id="KW-1133">Transmembrane helix</keyword>
<dbReference type="EMBL" id="CP008727">
    <property type="protein sequence ID" value="AIO69002.1"/>
    <property type="molecule type" value="Genomic_DNA"/>
</dbReference>
<evidence type="ECO:0000313" key="3">
    <source>
        <dbReference type="Proteomes" id="UP000029424"/>
    </source>
</evidence>
<protein>
    <recommendedName>
        <fullName evidence="4">DUF2892 domain-containing protein</fullName>
    </recommendedName>
</protein>
<evidence type="ECO:0000256" key="1">
    <source>
        <dbReference type="SAM" id="Phobius"/>
    </source>
</evidence>
<dbReference type="AlphaFoldDB" id="A0AAI8BB40"/>
<accession>A0AAI8BB40</accession>
<dbReference type="Proteomes" id="UP000029424">
    <property type="component" value="Chromosome 2"/>
</dbReference>
<proteinExistence type="predicted"/>
<feature type="transmembrane region" description="Helical" evidence="1">
    <location>
        <begin position="45"/>
        <end position="64"/>
    </location>
</feature>
<evidence type="ECO:0000313" key="2">
    <source>
        <dbReference type="EMBL" id="AIO69002.1"/>
    </source>
</evidence>
<organism evidence="2 3">
    <name type="scientific">Burkholderia oklahomensis</name>
    <dbReference type="NCBI Taxonomy" id="342113"/>
    <lineage>
        <taxon>Bacteria</taxon>
        <taxon>Pseudomonadati</taxon>
        <taxon>Pseudomonadota</taxon>
        <taxon>Betaproteobacteria</taxon>
        <taxon>Burkholderiales</taxon>
        <taxon>Burkholderiaceae</taxon>
        <taxon>Burkholderia</taxon>
        <taxon>pseudomallei group</taxon>
    </lineage>
</organism>